<accession>A0A7W7GNR3</accession>
<name>A0A7W7GNR3_9MICC</name>
<keyword evidence="1" id="KW-0732">Signal</keyword>
<reference evidence="2 3" key="1">
    <citation type="submission" date="2020-08" db="EMBL/GenBank/DDBJ databases">
        <title>Sequencing the genomes of 1000 actinobacteria strains.</title>
        <authorList>
            <person name="Klenk H.-P."/>
        </authorList>
    </citation>
    <scope>NUCLEOTIDE SEQUENCE [LARGE SCALE GENOMIC DNA]</scope>
    <source>
        <strain evidence="2 3">DSM 23974</strain>
    </source>
</reference>
<protein>
    <submittedName>
        <fullName evidence="2">Uncharacterized protein</fullName>
    </submittedName>
</protein>
<dbReference type="RefSeq" id="WP_184241295.1">
    <property type="nucleotide sequence ID" value="NZ_JACHNA010000001.1"/>
</dbReference>
<proteinExistence type="predicted"/>
<dbReference type="InterPro" id="IPR006311">
    <property type="entry name" value="TAT_signal"/>
</dbReference>
<dbReference type="EMBL" id="JACHNA010000001">
    <property type="protein sequence ID" value="MBB4735538.1"/>
    <property type="molecule type" value="Genomic_DNA"/>
</dbReference>
<dbReference type="Proteomes" id="UP000540191">
    <property type="component" value="Unassembled WGS sequence"/>
</dbReference>
<gene>
    <name evidence="2" type="ORF">HDA30_001046</name>
</gene>
<feature type="signal peptide" evidence="1">
    <location>
        <begin position="1"/>
        <end position="37"/>
    </location>
</feature>
<organism evidence="2 3">
    <name type="scientific">Micrococcus cohnii</name>
    <dbReference type="NCBI Taxonomy" id="993416"/>
    <lineage>
        <taxon>Bacteria</taxon>
        <taxon>Bacillati</taxon>
        <taxon>Actinomycetota</taxon>
        <taxon>Actinomycetes</taxon>
        <taxon>Micrococcales</taxon>
        <taxon>Micrococcaceae</taxon>
        <taxon>Micrococcus</taxon>
    </lineage>
</organism>
<feature type="chain" id="PRO_5030914206" evidence="1">
    <location>
        <begin position="38"/>
        <end position="267"/>
    </location>
</feature>
<keyword evidence="3" id="KW-1185">Reference proteome</keyword>
<sequence>MTDSTTNRATLSRRTVATGVAWSVPAVAVTTASPAFAGSMACELSSSSSSGLYRTESETDYWAYTDASFGRVWVDGLPEGVTVTSVSTTKYLAHDDFRWVNNVDGNGNGAQYLAADGQWKGISGDTATFTYQDTKGDPNGSVAGTATYDIWALENSSGPCGRDSEAHDYVGYTSTWTVTQDNNTLRQGVYETDANGCRNFMIPEMGEFRLREPYADALWHDSDQYWRSFQTYEAVLSDGTVLTWATWSSKSHPYYGTDGQIADLSAC</sequence>
<dbReference type="AlphaFoldDB" id="A0A7W7GNR3"/>
<evidence type="ECO:0000313" key="3">
    <source>
        <dbReference type="Proteomes" id="UP000540191"/>
    </source>
</evidence>
<evidence type="ECO:0000256" key="1">
    <source>
        <dbReference type="SAM" id="SignalP"/>
    </source>
</evidence>
<evidence type="ECO:0000313" key="2">
    <source>
        <dbReference type="EMBL" id="MBB4735538.1"/>
    </source>
</evidence>
<dbReference type="PROSITE" id="PS51318">
    <property type="entry name" value="TAT"/>
    <property type="match status" value="1"/>
</dbReference>
<comment type="caution">
    <text evidence="2">The sequence shown here is derived from an EMBL/GenBank/DDBJ whole genome shotgun (WGS) entry which is preliminary data.</text>
</comment>